<feature type="non-terminal residue" evidence="1">
    <location>
        <position position="93"/>
    </location>
</feature>
<evidence type="ECO:0000313" key="2">
    <source>
        <dbReference type="Proteomes" id="UP000321083"/>
    </source>
</evidence>
<reference evidence="1 2" key="1">
    <citation type="submission" date="2019-08" db="EMBL/GenBank/DDBJ databases">
        <title>100 year-old enigma solved: identification of Planctomyces bekefii, the type genus and species of the phylum Planctomycetes.</title>
        <authorList>
            <person name="Svetlana D.N."/>
            <person name="Overmann J."/>
        </authorList>
    </citation>
    <scope>NUCLEOTIDE SEQUENCE [LARGE SCALE GENOMIC DNA]</scope>
    <source>
        <strain evidence="1">Phe10_nw2017</strain>
    </source>
</reference>
<evidence type="ECO:0000313" key="1">
    <source>
        <dbReference type="EMBL" id="TWW08900.1"/>
    </source>
</evidence>
<keyword evidence="2" id="KW-1185">Reference proteome</keyword>
<accession>A0A5C6M2B7</accession>
<reference evidence="1 2" key="2">
    <citation type="submission" date="2019-08" db="EMBL/GenBank/DDBJ databases">
        <authorList>
            <person name="Henke P."/>
        </authorList>
    </citation>
    <scope>NUCLEOTIDE SEQUENCE [LARGE SCALE GENOMIC DNA]</scope>
    <source>
        <strain evidence="1">Phe10_nw2017</strain>
    </source>
</reference>
<dbReference type="EMBL" id="SRHE01000460">
    <property type="protein sequence ID" value="TWW08900.1"/>
    <property type="molecule type" value="Genomic_DNA"/>
</dbReference>
<name>A0A5C6M2B7_9PLAN</name>
<organism evidence="1 2">
    <name type="scientific">Planctomyces bekefii</name>
    <dbReference type="NCBI Taxonomy" id="1653850"/>
    <lineage>
        <taxon>Bacteria</taxon>
        <taxon>Pseudomonadati</taxon>
        <taxon>Planctomycetota</taxon>
        <taxon>Planctomycetia</taxon>
        <taxon>Planctomycetales</taxon>
        <taxon>Planctomycetaceae</taxon>
        <taxon>Planctomyces</taxon>
    </lineage>
</organism>
<dbReference type="Proteomes" id="UP000321083">
    <property type="component" value="Unassembled WGS sequence"/>
</dbReference>
<dbReference type="AlphaFoldDB" id="A0A5C6M2B7"/>
<sequence length="93" mass="10841">MLVPDDKTRYSSDRFFAIRVVYPDGENDTTREGLLLIVKSCLLSSDPFELQQHRKEFAAFPNDPTSDQFLAPDKFEAYRFLGFTWACELAVRW</sequence>
<gene>
    <name evidence="1" type="ORF">E3A20_19680</name>
</gene>
<protein>
    <submittedName>
        <fullName evidence="1">Uncharacterized protein</fullName>
    </submittedName>
</protein>
<comment type="caution">
    <text evidence="1">The sequence shown here is derived from an EMBL/GenBank/DDBJ whole genome shotgun (WGS) entry which is preliminary data.</text>
</comment>
<proteinExistence type="predicted"/>